<organism evidence="10 11">
    <name type="scientific">Sinorhizobium americanum</name>
    <dbReference type="NCBI Taxonomy" id="194963"/>
    <lineage>
        <taxon>Bacteria</taxon>
        <taxon>Pseudomonadati</taxon>
        <taxon>Pseudomonadota</taxon>
        <taxon>Alphaproteobacteria</taxon>
        <taxon>Hyphomicrobiales</taxon>
        <taxon>Rhizobiaceae</taxon>
        <taxon>Sinorhizobium/Ensifer group</taxon>
        <taxon>Sinorhizobium</taxon>
    </lineage>
</organism>
<feature type="transmembrane region" description="Helical" evidence="8">
    <location>
        <begin position="165"/>
        <end position="184"/>
    </location>
</feature>
<keyword evidence="3 8" id="KW-0813">Transport</keyword>
<evidence type="ECO:0000256" key="5">
    <source>
        <dbReference type="ARBA" id="ARBA00022692"/>
    </source>
</evidence>
<dbReference type="PANTHER" id="PTHR23502:SF132">
    <property type="entry name" value="POLYAMINE TRANSPORTER 2-RELATED"/>
    <property type="match status" value="1"/>
</dbReference>
<evidence type="ECO:0000256" key="2">
    <source>
        <dbReference type="ARBA" id="ARBA00006236"/>
    </source>
</evidence>
<feature type="transmembrane region" description="Helical" evidence="8">
    <location>
        <begin position="213"/>
        <end position="231"/>
    </location>
</feature>
<keyword evidence="8" id="KW-0997">Cell inner membrane</keyword>
<dbReference type="InterPro" id="IPR036259">
    <property type="entry name" value="MFS_trans_sf"/>
</dbReference>
<feature type="domain" description="Major facilitator superfamily (MFS) profile" evidence="9">
    <location>
        <begin position="7"/>
        <end position="393"/>
    </location>
</feature>
<feature type="transmembrane region" description="Helical" evidence="8">
    <location>
        <begin position="134"/>
        <end position="159"/>
    </location>
</feature>
<dbReference type="PANTHER" id="PTHR23502">
    <property type="entry name" value="MAJOR FACILITATOR SUPERFAMILY"/>
    <property type="match status" value="1"/>
</dbReference>
<keyword evidence="6 8" id="KW-1133">Transmembrane helix</keyword>
<comment type="similarity">
    <text evidence="2 8">Belongs to the major facilitator superfamily. Bcr/CmlA family.</text>
</comment>
<dbReference type="Proteomes" id="UP000237511">
    <property type="component" value="Unassembled WGS sequence"/>
</dbReference>
<proteinExistence type="inferred from homology"/>
<feature type="transmembrane region" description="Helical" evidence="8">
    <location>
        <begin position="368"/>
        <end position="388"/>
    </location>
</feature>
<feature type="transmembrane region" description="Helical" evidence="8">
    <location>
        <begin position="337"/>
        <end position="362"/>
    </location>
</feature>
<keyword evidence="5 8" id="KW-0812">Transmembrane</keyword>
<gene>
    <name evidence="10" type="ORF">ATY31_23170</name>
</gene>
<accession>A0A2S3YIP2</accession>
<dbReference type="GO" id="GO:1990961">
    <property type="term" value="P:xenobiotic detoxification by transmembrane export across the plasma membrane"/>
    <property type="evidence" value="ECO:0007669"/>
    <property type="project" value="InterPro"/>
</dbReference>
<evidence type="ECO:0000256" key="1">
    <source>
        <dbReference type="ARBA" id="ARBA00004651"/>
    </source>
</evidence>
<evidence type="ECO:0000313" key="10">
    <source>
        <dbReference type="EMBL" id="POH26852.1"/>
    </source>
</evidence>
<dbReference type="AlphaFoldDB" id="A0A2S3YIP2"/>
<sequence length="412" mass="43139">MTLRMSERRTSIIGAFLVALGPVSMALYTPAMPELVRAFASSEAAIKMTLSLYFGGFAFAQLVSGTLSDVIGRRPATLIFMAIYLAGSLMATFAPSIAVLLAGRLVQGIGASVGMTVARAIVRDQFTGTSAARIMNMIGMMLALGPAVSPTLGGIALGLFGWQSIFLLMVGFALMACLTVHFFMAETVAPDRSKGHLRPILAAYRELLADSRFLSSTLVIAGAVGALYAWATMLPFVLISEVGLTPTEFGVGMLMQSGLFFSGTVTVRLLMRRFTPQALVPVGLSFIGASSLILAFAMQAMEPTFLSVMTPIGIYAFGIAFVMPYMMTAAMAPFPHIAGTASALMGFIQMGSGLLGGALAALVGAPALALGTIIPGFGLISMASYIWYRKAVRLRPLAAPAPAEAPLSEAAE</sequence>
<evidence type="ECO:0000256" key="7">
    <source>
        <dbReference type="ARBA" id="ARBA00023136"/>
    </source>
</evidence>
<dbReference type="Pfam" id="PF07690">
    <property type="entry name" value="MFS_1"/>
    <property type="match status" value="1"/>
</dbReference>
<dbReference type="CDD" id="cd17320">
    <property type="entry name" value="MFS_MdfA_MDR_like"/>
    <property type="match status" value="1"/>
</dbReference>
<dbReference type="InterPro" id="IPR011701">
    <property type="entry name" value="MFS"/>
</dbReference>
<name>A0A2S3YIP2_9HYPH</name>
<dbReference type="GO" id="GO:0042910">
    <property type="term" value="F:xenobiotic transmembrane transporter activity"/>
    <property type="evidence" value="ECO:0007669"/>
    <property type="project" value="InterPro"/>
</dbReference>
<keyword evidence="4" id="KW-1003">Cell membrane</keyword>
<dbReference type="Gene3D" id="1.20.1720.10">
    <property type="entry name" value="Multidrug resistance protein D"/>
    <property type="match status" value="1"/>
</dbReference>
<dbReference type="RefSeq" id="WP_097526116.1">
    <property type="nucleotide sequence ID" value="NZ_LODU01000070.1"/>
</dbReference>
<feature type="transmembrane region" description="Helical" evidence="8">
    <location>
        <begin position="105"/>
        <end position="122"/>
    </location>
</feature>
<feature type="transmembrane region" description="Helical" evidence="8">
    <location>
        <begin position="251"/>
        <end position="271"/>
    </location>
</feature>
<dbReference type="EMBL" id="LODU01000070">
    <property type="protein sequence ID" value="POH26852.1"/>
    <property type="molecule type" value="Genomic_DNA"/>
</dbReference>
<dbReference type="InterPro" id="IPR020846">
    <property type="entry name" value="MFS_dom"/>
</dbReference>
<dbReference type="GO" id="GO:0005886">
    <property type="term" value="C:plasma membrane"/>
    <property type="evidence" value="ECO:0007669"/>
    <property type="project" value="UniProtKB-SubCell"/>
</dbReference>
<feature type="transmembrane region" description="Helical" evidence="8">
    <location>
        <begin position="50"/>
        <end position="71"/>
    </location>
</feature>
<evidence type="ECO:0000313" key="11">
    <source>
        <dbReference type="Proteomes" id="UP000237511"/>
    </source>
</evidence>
<dbReference type="InterPro" id="IPR004812">
    <property type="entry name" value="Efflux_drug-R_Bcr/CmlA"/>
</dbReference>
<evidence type="ECO:0000259" key="9">
    <source>
        <dbReference type="PROSITE" id="PS50850"/>
    </source>
</evidence>
<comment type="caution">
    <text evidence="8">Lacks conserved residue(s) required for the propagation of feature annotation.</text>
</comment>
<dbReference type="NCBIfam" id="TIGR00710">
    <property type="entry name" value="efflux_Bcr_CflA"/>
    <property type="match status" value="1"/>
</dbReference>
<evidence type="ECO:0000256" key="8">
    <source>
        <dbReference type="RuleBase" id="RU365088"/>
    </source>
</evidence>
<keyword evidence="7 8" id="KW-0472">Membrane</keyword>
<reference evidence="10 11" key="1">
    <citation type="journal article" date="2014" name="Syst. Appl. Microbiol.">
        <title>Microsymbionts of Phaseolus vulgaris in acid and alkaline soils of Mexico.</title>
        <authorList>
            <person name="Verastegui-Valdes M.M."/>
            <person name="Zhang Y.J."/>
            <person name="Rivera-Orduna F.N."/>
            <person name="Cheng H.P."/>
            <person name="Sui X.H."/>
            <person name="Wang E.T."/>
        </authorList>
    </citation>
    <scope>NUCLEOTIDE SEQUENCE [LARGE SCALE GENOMIC DNA]</scope>
    <source>
        <strain evidence="10 11">FG01</strain>
    </source>
</reference>
<feature type="transmembrane region" description="Helical" evidence="8">
    <location>
        <begin position="278"/>
        <end position="298"/>
    </location>
</feature>
<protein>
    <recommendedName>
        <fullName evidence="8">Bcr/CflA family efflux transporter</fullName>
    </recommendedName>
</protein>
<evidence type="ECO:0000256" key="4">
    <source>
        <dbReference type="ARBA" id="ARBA00022475"/>
    </source>
</evidence>
<comment type="subcellular location">
    <subcellularLocation>
        <location evidence="8">Cell inner membrane</location>
        <topology evidence="8">Multi-pass membrane protein</topology>
    </subcellularLocation>
    <subcellularLocation>
        <location evidence="1">Cell membrane</location>
        <topology evidence="1">Multi-pass membrane protein</topology>
    </subcellularLocation>
</comment>
<dbReference type="SUPFAM" id="SSF103473">
    <property type="entry name" value="MFS general substrate transporter"/>
    <property type="match status" value="1"/>
</dbReference>
<feature type="transmembrane region" description="Helical" evidence="8">
    <location>
        <begin position="304"/>
        <end position="325"/>
    </location>
</feature>
<comment type="caution">
    <text evidence="10">The sequence shown here is derived from an EMBL/GenBank/DDBJ whole genome shotgun (WGS) entry which is preliminary data.</text>
</comment>
<dbReference type="PROSITE" id="PS50850">
    <property type="entry name" value="MFS"/>
    <property type="match status" value="1"/>
</dbReference>
<evidence type="ECO:0000256" key="6">
    <source>
        <dbReference type="ARBA" id="ARBA00022989"/>
    </source>
</evidence>
<evidence type="ECO:0000256" key="3">
    <source>
        <dbReference type="ARBA" id="ARBA00022448"/>
    </source>
</evidence>
<feature type="transmembrane region" description="Helical" evidence="8">
    <location>
        <begin position="78"/>
        <end position="99"/>
    </location>
</feature>